<dbReference type="KEGG" id="dwd:DSCW_05010"/>
<protein>
    <recommendedName>
        <fullName evidence="3">Antirestriction protein</fullName>
    </recommendedName>
</protein>
<keyword evidence="2" id="KW-1185">Reference proteome</keyword>
<name>A0A5K7Z3M9_9BACT</name>
<evidence type="ECO:0000313" key="2">
    <source>
        <dbReference type="Proteomes" id="UP000427769"/>
    </source>
</evidence>
<dbReference type="EMBL" id="AP021875">
    <property type="protein sequence ID" value="BBO73084.1"/>
    <property type="molecule type" value="Genomic_DNA"/>
</dbReference>
<evidence type="ECO:0008006" key="3">
    <source>
        <dbReference type="Google" id="ProtNLM"/>
    </source>
</evidence>
<dbReference type="AlphaFoldDB" id="A0A5K7Z3M9"/>
<gene>
    <name evidence="1" type="ORF">DSCW_05010</name>
</gene>
<sequence>MATVHETVSGIIAAFERGDIPEAIAYSMFPAADIPSSSWSLLNRTVMFLSGTQDARGYRQWQQVGRHVKKGGKAIYILVPKIAKTVDGQTGEEETILRGFVCRPVFRIEDTDGEPLEYEQIELPDFPLIERAEEWGIAVKAIPGNYRYWGCYSPTRKEISLATDEEAVFFHELAHAAHDRVKGGLKGGQDPLQEIVAELSAAALCRMVGKKAAERLGNNYRYIKRYAEEIGMTAHGACLKVLGETEKVMSIILTGTQPS</sequence>
<accession>A0A5K7Z3M9</accession>
<dbReference type="Proteomes" id="UP000427769">
    <property type="component" value="Chromosome"/>
</dbReference>
<evidence type="ECO:0000313" key="1">
    <source>
        <dbReference type="EMBL" id="BBO73084.1"/>
    </source>
</evidence>
<dbReference type="RefSeq" id="WP_155302226.1">
    <property type="nucleotide sequence ID" value="NZ_AP021875.1"/>
</dbReference>
<reference evidence="1 2" key="1">
    <citation type="submission" date="2019-11" db="EMBL/GenBank/DDBJ databases">
        <title>Comparative genomics of hydrocarbon-degrading Desulfosarcina strains.</title>
        <authorList>
            <person name="Watanabe M."/>
            <person name="Kojima H."/>
            <person name="Fukui M."/>
        </authorList>
    </citation>
    <scope>NUCLEOTIDE SEQUENCE [LARGE SCALE GENOMIC DNA]</scope>
    <source>
        <strain evidence="1 2">PP31</strain>
    </source>
</reference>
<proteinExistence type="predicted"/>
<dbReference type="OrthoDB" id="9803716at2"/>
<organism evidence="1 2">
    <name type="scientific">Desulfosarcina widdelii</name>
    <dbReference type="NCBI Taxonomy" id="947919"/>
    <lineage>
        <taxon>Bacteria</taxon>
        <taxon>Pseudomonadati</taxon>
        <taxon>Thermodesulfobacteriota</taxon>
        <taxon>Desulfobacteria</taxon>
        <taxon>Desulfobacterales</taxon>
        <taxon>Desulfosarcinaceae</taxon>
        <taxon>Desulfosarcina</taxon>
    </lineage>
</organism>